<dbReference type="GO" id="GO:0004222">
    <property type="term" value="F:metalloendopeptidase activity"/>
    <property type="evidence" value="ECO:0007669"/>
    <property type="project" value="InterPro"/>
</dbReference>
<evidence type="ECO:0000259" key="7">
    <source>
        <dbReference type="Pfam" id="PF01432"/>
    </source>
</evidence>
<dbReference type="Gene3D" id="1.10.1370.20">
    <property type="entry name" value="Oligoendopeptidase f, C-terminal domain"/>
    <property type="match status" value="1"/>
</dbReference>
<dbReference type="NCBIfam" id="TIGR02290">
    <property type="entry name" value="M3_fam_3"/>
    <property type="match status" value="1"/>
</dbReference>
<dbReference type="InterPro" id="IPR013647">
    <property type="entry name" value="OligopepF_N_dom"/>
</dbReference>
<keyword evidence="1 6" id="KW-0645">Protease</keyword>
<keyword evidence="5 6" id="KW-0482">Metalloprotease</keyword>
<comment type="cofactor">
    <cofactor evidence="6">
        <name>Zn(2+)</name>
        <dbReference type="ChEBI" id="CHEBI:29105"/>
    </cofactor>
    <text evidence="6">Binds 1 zinc ion.</text>
</comment>
<organism evidence="9">
    <name type="scientific">uncultured spirochete</name>
    <dbReference type="NCBI Taxonomy" id="156406"/>
    <lineage>
        <taxon>Bacteria</taxon>
        <taxon>Pseudomonadati</taxon>
        <taxon>Spirochaetota</taxon>
        <taxon>Spirochaetia</taxon>
        <taxon>Spirochaetales</taxon>
        <taxon>environmental samples</taxon>
    </lineage>
</organism>
<dbReference type="GO" id="GO:0046872">
    <property type="term" value="F:metal ion binding"/>
    <property type="evidence" value="ECO:0007669"/>
    <property type="project" value="UniProtKB-UniRule"/>
</dbReference>
<dbReference type="Gene3D" id="1.20.140.70">
    <property type="entry name" value="Oligopeptidase f, N-terminal domain"/>
    <property type="match status" value="1"/>
</dbReference>
<keyword evidence="2 6" id="KW-0479">Metal-binding</keyword>
<dbReference type="EMBL" id="FWDM01000012">
    <property type="protein sequence ID" value="SLM11470.1"/>
    <property type="molecule type" value="Genomic_DNA"/>
</dbReference>
<evidence type="ECO:0000313" key="9">
    <source>
        <dbReference type="EMBL" id="SLM11470.1"/>
    </source>
</evidence>
<comment type="similarity">
    <text evidence="6">Belongs to the peptidase M3 family.</text>
</comment>
<protein>
    <submittedName>
        <fullName evidence="9">Oligoendopeptidase, pepF/M3 family</fullName>
    </submittedName>
</protein>
<dbReference type="InterPro" id="IPR001333">
    <property type="entry name" value="Peptidase_M32_Taq"/>
</dbReference>
<evidence type="ECO:0000256" key="5">
    <source>
        <dbReference type="ARBA" id="ARBA00023049"/>
    </source>
</evidence>
<evidence type="ECO:0000256" key="6">
    <source>
        <dbReference type="RuleBase" id="RU003435"/>
    </source>
</evidence>
<proteinExistence type="inferred from homology"/>
<dbReference type="InterPro" id="IPR042088">
    <property type="entry name" value="OligoPept_F_C"/>
</dbReference>
<gene>
    <name evidence="9" type="ORF">SPIROBIBN47_20035</name>
</gene>
<evidence type="ECO:0000256" key="1">
    <source>
        <dbReference type="ARBA" id="ARBA00022670"/>
    </source>
</evidence>
<dbReference type="InterPro" id="IPR001567">
    <property type="entry name" value="Pept_M3A_M3B_dom"/>
</dbReference>
<dbReference type="SUPFAM" id="SSF55486">
    <property type="entry name" value="Metalloproteases ('zincins'), catalytic domain"/>
    <property type="match status" value="1"/>
</dbReference>
<sequence>MAETLNVPTWNLDDVFPGFESEKYREAKVRIKAMLEKAKNYLVESSPPVGDAAFADWLWALLAELDQIEVLADTLSAYVYARFSTETKNPVVIAELNKIEELLVPATTVLVQFRNMLAQHEKQLKAAIASDARFAPYAFVLEEALFFQKHQMAPELEDLAADLGRSGADAWSRLQESILANTSAVWDEATGERKTMVELRNLAYDPDRAVREKAYRLELGIWKSVEMPVAAALNGVKGTVSTLNKRRGWESALEASLAQARISRATLDALIGAMEVSLPMWRRYLKAKARLLGLERVAFYDLFGPVERQGAMLPTFQWNEARDFIVRQFGTFDPDMAAFAAHAFEHFWIDAKPREGKSGGAYCTHFPAARQPRVFCNFDGSFSSLGTIAHELGHAWHYETIKDLPMLLSQYPMTLAETASIFSETLVSNAAMAELDQSARLPLIEMHLQDACQVIVDILSRFYFEKAVFEERANGEITADRLCALMLDAQNRTYGDAMEPELKHPYMWAVKGHYYIPSLSFYNFPYAFGQLFGVGLYQIYKEQGSSFARRYRELLRATGSLPAVEVARKAGFDIETPDFWLRAMSTFEEDVRFLEDEAQKSARE</sequence>
<dbReference type="PANTHER" id="PTHR34217">
    <property type="entry name" value="METAL-DEPENDENT CARBOXYPEPTIDASE"/>
    <property type="match status" value="1"/>
</dbReference>
<dbReference type="Pfam" id="PF08439">
    <property type="entry name" value="Peptidase_M3_N"/>
    <property type="match status" value="1"/>
</dbReference>
<evidence type="ECO:0000259" key="8">
    <source>
        <dbReference type="Pfam" id="PF08439"/>
    </source>
</evidence>
<dbReference type="InterPro" id="IPR034006">
    <property type="entry name" value="M3B_PepF_2"/>
</dbReference>
<dbReference type="GO" id="GO:0004181">
    <property type="term" value="F:metallocarboxypeptidase activity"/>
    <property type="evidence" value="ECO:0007669"/>
    <property type="project" value="InterPro"/>
</dbReference>
<keyword evidence="3 6" id="KW-0378">Hydrolase</keyword>
<dbReference type="PANTHER" id="PTHR34217:SF1">
    <property type="entry name" value="CARBOXYPEPTIDASE 1"/>
    <property type="match status" value="1"/>
</dbReference>
<dbReference type="InterPro" id="IPR011977">
    <property type="entry name" value="Pept_M3B_clade3"/>
</dbReference>
<dbReference type="AlphaFoldDB" id="A0A3P3XGW1"/>
<dbReference type="Pfam" id="PF01432">
    <property type="entry name" value="Peptidase_M3"/>
    <property type="match status" value="1"/>
</dbReference>
<dbReference type="GO" id="GO:0006508">
    <property type="term" value="P:proteolysis"/>
    <property type="evidence" value="ECO:0007669"/>
    <property type="project" value="UniProtKB-KW"/>
</dbReference>
<feature type="domain" description="Oligopeptidase F N-terminal" evidence="8">
    <location>
        <begin position="117"/>
        <end position="180"/>
    </location>
</feature>
<keyword evidence="4 6" id="KW-0862">Zinc</keyword>
<evidence type="ECO:0000256" key="4">
    <source>
        <dbReference type="ARBA" id="ARBA00022833"/>
    </source>
</evidence>
<dbReference type="CDD" id="cd09607">
    <property type="entry name" value="M3B_PepF"/>
    <property type="match status" value="1"/>
</dbReference>
<name>A0A3P3XGW1_9SPIR</name>
<accession>A0A3P3XGW1</accession>
<feature type="domain" description="Peptidase M3A/M3B catalytic" evidence="7">
    <location>
        <begin position="202"/>
        <end position="585"/>
    </location>
</feature>
<reference evidence="9" key="1">
    <citation type="submission" date="2017-02" db="EMBL/GenBank/DDBJ databases">
        <authorList>
            <person name="Regsiter A."/>
            <person name="William W."/>
        </authorList>
    </citation>
    <scope>NUCLEOTIDE SEQUENCE</scope>
    <source>
        <strain evidence="9">Bib</strain>
    </source>
</reference>
<evidence type="ECO:0000256" key="3">
    <source>
        <dbReference type="ARBA" id="ARBA00022801"/>
    </source>
</evidence>
<evidence type="ECO:0000256" key="2">
    <source>
        <dbReference type="ARBA" id="ARBA00022723"/>
    </source>
</evidence>